<sequence length="445" mass="48883">MRTIDKLALPIIPIVSALALAMAPSAHAADSGPIQLTWWHSMGGPLGEEVNKLANEFNASQSKYQVKPVYKGQYDQSMTEAIAAFRTHRQPDILQVYEVGTGTMLAAKAAVVPVYKLMEQVGVKFSADQFVPAVSAYYSDSQGRLLSMPFNTSSPVLYYNKDMFAKAGIKEPPKTWQELEADAQKLKDSGAKCGYTTAWQSWINIENYGAWHNIPFASNDNGFGGINTKLLFNTKPFVEHIARLGEMAKKGLFTYGGRADKPMPQFVGGVCAMMTQSSGALVPIVKGAKFKVGVTMMPYNSDLVKHPQNSILGGATLWVLSGNPKNHYEGIAKFLAFLAEPKQQAQWSQATGYIPVTKAAYELNQKEGYYQKYPGATTPIKELSLNPPTKNSKGIRMGNYVQFRDIINQELENVWSGSKTAQQALDDAVKRGDEQLQMFAAAHAK</sequence>
<dbReference type="PANTHER" id="PTHR43649:SF31">
    <property type="entry name" value="SN-GLYCEROL-3-PHOSPHATE-BINDING PERIPLASMIC PROTEIN UGPB"/>
    <property type="match status" value="1"/>
</dbReference>
<comment type="similarity">
    <text evidence="2">Belongs to the bacterial solute-binding protein 1 family.</text>
</comment>
<dbReference type="PROSITE" id="PS01037">
    <property type="entry name" value="SBP_BACTERIAL_1"/>
    <property type="match status" value="1"/>
</dbReference>
<dbReference type="EMBL" id="JBHSBV010000002">
    <property type="protein sequence ID" value="MFC4200412.1"/>
    <property type="molecule type" value="Genomic_DNA"/>
</dbReference>
<comment type="subunit">
    <text evidence="3">The complex is composed of two ATP-binding proteins (UgpC), two transmembrane proteins (UgpA and UgpE) and a solute-binding protein (UgpB).</text>
</comment>
<evidence type="ECO:0000256" key="8">
    <source>
        <dbReference type="SAM" id="SignalP"/>
    </source>
</evidence>
<keyword evidence="6 8" id="KW-0732">Signal</keyword>
<comment type="caution">
    <text evidence="9">The sequence shown here is derived from an EMBL/GenBank/DDBJ whole genome shotgun (WGS) entry which is preliminary data.</text>
</comment>
<accession>A0ABV8NY41</accession>
<keyword evidence="10" id="KW-1185">Reference proteome</keyword>
<comment type="subcellular location">
    <subcellularLocation>
        <location evidence="1">Periplasm</location>
    </subcellularLocation>
</comment>
<keyword evidence="5" id="KW-0813">Transport</keyword>
<reference evidence="10" key="1">
    <citation type="journal article" date="2019" name="Int. J. Syst. Evol. Microbiol.">
        <title>The Global Catalogue of Microorganisms (GCM) 10K type strain sequencing project: providing services to taxonomists for standard genome sequencing and annotation.</title>
        <authorList>
            <consortium name="The Broad Institute Genomics Platform"/>
            <consortium name="The Broad Institute Genome Sequencing Center for Infectious Disease"/>
            <person name="Wu L."/>
            <person name="Ma J."/>
        </authorList>
    </citation>
    <scope>NUCLEOTIDE SEQUENCE [LARGE SCALE GENOMIC DNA]</scope>
    <source>
        <strain evidence="10">LMG 24813</strain>
    </source>
</reference>
<organism evidence="9 10">
    <name type="scientific">Candidimonas humi</name>
    <dbReference type="NCBI Taxonomy" id="683355"/>
    <lineage>
        <taxon>Bacteria</taxon>
        <taxon>Pseudomonadati</taxon>
        <taxon>Pseudomonadota</taxon>
        <taxon>Betaproteobacteria</taxon>
        <taxon>Burkholderiales</taxon>
        <taxon>Alcaligenaceae</taxon>
        <taxon>Candidimonas</taxon>
    </lineage>
</organism>
<evidence type="ECO:0000256" key="7">
    <source>
        <dbReference type="ARBA" id="ARBA00022764"/>
    </source>
</evidence>
<protein>
    <recommendedName>
        <fullName evidence="4">sn-glycerol-3-phosphate-binding periplasmic protein UgpB</fullName>
    </recommendedName>
</protein>
<dbReference type="CDD" id="cd14748">
    <property type="entry name" value="PBP2_UgpB"/>
    <property type="match status" value="1"/>
</dbReference>
<evidence type="ECO:0000256" key="2">
    <source>
        <dbReference type="ARBA" id="ARBA00008520"/>
    </source>
</evidence>
<dbReference type="Proteomes" id="UP001595848">
    <property type="component" value="Unassembled WGS sequence"/>
</dbReference>
<evidence type="ECO:0000313" key="10">
    <source>
        <dbReference type="Proteomes" id="UP001595848"/>
    </source>
</evidence>
<dbReference type="RefSeq" id="WP_217964333.1">
    <property type="nucleotide sequence ID" value="NZ_JAHTBN010000003.1"/>
</dbReference>
<dbReference type="InterPro" id="IPR006059">
    <property type="entry name" value="SBP"/>
</dbReference>
<name>A0ABV8NY41_9BURK</name>
<evidence type="ECO:0000256" key="3">
    <source>
        <dbReference type="ARBA" id="ARBA00011557"/>
    </source>
</evidence>
<dbReference type="InterPro" id="IPR050490">
    <property type="entry name" value="Bact_solute-bd_prot1"/>
</dbReference>
<evidence type="ECO:0000256" key="1">
    <source>
        <dbReference type="ARBA" id="ARBA00004418"/>
    </source>
</evidence>
<dbReference type="InterPro" id="IPR006061">
    <property type="entry name" value="SBP_1_CS"/>
</dbReference>
<dbReference type="Pfam" id="PF13416">
    <property type="entry name" value="SBP_bac_8"/>
    <property type="match status" value="1"/>
</dbReference>
<keyword evidence="7" id="KW-0574">Periplasm</keyword>
<feature type="signal peptide" evidence="8">
    <location>
        <begin position="1"/>
        <end position="28"/>
    </location>
</feature>
<evidence type="ECO:0000256" key="4">
    <source>
        <dbReference type="ARBA" id="ARBA00017470"/>
    </source>
</evidence>
<gene>
    <name evidence="9" type="primary">ugpB</name>
    <name evidence="9" type="ORF">ACFOY1_05540</name>
</gene>
<dbReference type="PANTHER" id="PTHR43649">
    <property type="entry name" value="ARABINOSE-BINDING PROTEIN-RELATED"/>
    <property type="match status" value="1"/>
</dbReference>
<evidence type="ECO:0000313" key="9">
    <source>
        <dbReference type="EMBL" id="MFC4200412.1"/>
    </source>
</evidence>
<dbReference type="NCBIfam" id="NF008211">
    <property type="entry name" value="PRK10974.1"/>
    <property type="match status" value="1"/>
</dbReference>
<evidence type="ECO:0000256" key="5">
    <source>
        <dbReference type="ARBA" id="ARBA00022448"/>
    </source>
</evidence>
<proteinExistence type="inferred from homology"/>
<evidence type="ECO:0000256" key="6">
    <source>
        <dbReference type="ARBA" id="ARBA00022729"/>
    </source>
</evidence>
<feature type="chain" id="PRO_5047067414" description="sn-glycerol-3-phosphate-binding periplasmic protein UgpB" evidence="8">
    <location>
        <begin position="29"/>
        <end position="445"/>
    </location>
</feature>